<accession>A0AAU4JYC5</accession>
<dbReference type="PROSITE" id="PS50943">
    <property type="entry name" value="HTH_CROC1"/>
    <property type="match status" value="1"/>
</dbReference>
<dbReference type="RefSeq" id="WP_328856355.1">
    <property type="nucleotide sequence ID" value="NZ_CP108021.1"/>
</dbReference>
<protein>
    <recommendedName>
        <fullName evidence="1">HTH cro/C1-type domain-containing protein</fullName>
    </recommendedName>
</protein>
<dbReference type="GO" id="GO:0003677">
    <property type="term" value="F:DNA binding"/>
    <property type="evidence" value="ECO:0007669"/>
    <property type="project" value="InterPro"/>
</dbReference>
<feature type="domain" description="HTH cro/C1-type" evidence="1">
    <location>
        <begin position="42"/>
        <end position="77"/>
    </location>
</feature>
<dbReference type="SUPFAM" id="SSF47413">
    <property type="entry name" value="lambda repressor-like DNA-binding domains"/>
    <property type="match status" value="1"/>
</dbReference>
<dbReference type="Proteomes" id="UP001432128">
    <property type="component" value="Chromosome"/>
</dbReference>
<evidence type="ECO:0000313" key="3">
    <source>
        <dbReference type="Proteomes" id="UP001432128"/>
    </source>
</evidence>
<dbReference type="Gene3D" id="1.10.260.40">
    <property type="entry name" value="lambda repressor-like DNA-binding domains"/>
    <property type="match status" value="1"/>
</dbReference>
<evidence type="ECO:0000259" key="1">
    <source>
        <dbReference type="PROSITE" id="PS50943"/>
    </source>
</evidence>
<reference evidence="2 3" key="1">
    <citation type="submission" date="2022-10" db="EMBL/GenBank/DDBJ databases">
        <title>The complete genomes of actinobacterial strains from the NBC collection.</title>
        <authorList>
            <person name="Joergensen T.S."/>
            <person name="Alvarez Arevalo M."/>
            <person name="Sterndorff E.B."/>
            <person name="Faurdal D."/>
            <person name="Vuksanovic O."/>
            <person name="Mourched A.-S."/>
            <person name="Charusanti P."/>
            <person name="Shaw S."/>
            <person name="Blin K."/>
            <person name="Weber T."/>
        </authorList>
    </citation>
    <scope>NUCLEOTIDE SEQUENCE [LARGE SCALE GENOMIC DNA]</scope>
    <source>
        <strain evidence="2 3">NBC_00319</strain>
    </source>
</reference>
<proteinExistence type="predicted"/>
<dbReference type="InterPro" id="IPR010982">
    <property type="entry name" value="Lambda_DNA-bd_dom_sf"/>
</dbReference>
<dbReference type="EMBL" id="CP108021">
    <property type="protein sequence ID" value="WUM18771.1"/>
    <property type="molecule type" value="Genomic_DNA"/>
</dbReference>
<keyword evidence="3" id="KW-1185">Reference proteome</keyword>
<dbReference type="InterPro" id="IPR001387">
    <property type="entry name" value="Cro/C1-type_HTH"/>
</dbReference>
<organism evidence="2 3">
    <name type="scientific">Williamsia herbipolensis</name>
    <dbReference type="NCBI Taxonomy" id="1603258"/>
    <lineage>
        <taxon>Bacteria</taxon>
        <taxon>Bacillati</taxon>
        <taxon>Actinomycetota</taxon>
        <taxon>Actinomycetes</taxon>
        <taxon>Mycobacteriales</taxon>
        <taxon>Nocardiaceae</taxon>
        <taxon>Williamsia</taxon>
    </lineage>
</organism>
<evidence type="ECO:0000313" key="2">
    <source>
        <dbReference type="EMBL" id="WUM18771.1"/>
    </source>
</evidence>
<dbReference type="AlphaFoldDB" id="A0AAU4JYC5"/>
<sequence length="212" mass="23464">MSNDVSWADTLTARVGRAVRQAREPRSVQWLSDRTYALGRRISKATISELETGKRKALPVTDLLLLAAALEVPPVGLLVADLPDGDVEILPRQAVRSVVALRWISGEDVLAERPGTRIVGQDGLEHFREWGRQRDVFAANAEPVVRARTIFELRERIDAAARAINAARTRLESLTPGSPRERELRELHDAWQSRFDADTAALFDLGAGPDDA</sequence>
<name>A0AAU4JYC5_9NOCA</name>
<dbReference type="KEGG" id="whr:OG579_13635"/>
<gene>
    <name evidence="2" type="ORF">OG579_13635</name>
</gene>